<gene>
    <name evidence="4" type="ORF">P8A19_01020</name>
</gene>
<dbReference type="Gene3D" id="3.40.50.720">
    <property type="entry name" value="NAD(P)-binding Rossmann-like Domain"/>
    <property type="match status" value="1"/>
</dbReference>
<accession>A0ABY9IFY4</accession>
<reference evidence="4 5" key="1">
    <citation type="submission" date="2023-03" db="EMBL/GenBank/DDBJ databases">
        <title>Isolation and description of six Streptomyces strains from soil environments, able to metabolize different microbial glucans.</title>
        <authorList>
            <person name="Widen T."/>
            <person name="Larsbrink J."/>
        </authorList>
    </citation>
    <scope>NUCLEOTIDE SEQUENCE [LARGE SCALE GENOMIC DNA]</scope>
    <source>
        <strain evidence="4 5">Alt2</strain>
    </source>
</reference>
<name>A0ABY9IFY4_9ACTN</name>
<dbReference type="InterPro" id="IPR036291">
    <property type="entry name" value="NAD(P)-bd_dom_sf"/>
</dbReference>
<evidence type="ECO:0000259" key="3">
    <source>
        <dbReference type="Pfam" id="PF22725"/>
    </source>
</evidence>
<dbReference type="Pfam" id="PF01408">
    <property type="entry name" value="GFO_IDH_MocA"/>
    <property type="match status" value="1"/>
</dbReference>
<evidence type="ECO:0000313" key="5">
    <source>
        <dbReference type="Proteomes" id="UP001235744"/>
    </source>
</evidence>
<dbReference type="EMBL" id="CP120988">
    <property type="protein sequence ID" value="WLQ54112.1"/>
    <property type="molecule type" value="Genomic_DNA"/>
</dbReference>
<protein>
    <submittedName>
        <fullName evidence="4">Gfo/Idh/MocA family oxidoreductase</fullName>
    </submittedName>
</protein>
<feature type="domain" description="GFO/IDH/MocA-like oxidoreductase" evidence="3">
    <location>
        <begin position="130"/>
        <end position="261"/>
    </location>
</feature>
<dbReference type="InterPro" id="IPR000683">
    <property type="entry name" value="Gfo/Idh/MocA-like_OxRdtase_N"/>
</dbReference>
<dbReference type="InterPro" id="IPR050463">
    <property type="entry name" value="Gfo/Idh/MocA_oxidrdct_glycsds"/>
</dbReference>
<feature type="domain" description="Gfo/Idh/MocA-like oxidoreductase N-terminal" evidence="2">
    <location>
        <begin position="2"/>
        <end position="115"/>
    </location>
</feature>
<organism evidence="4 5">
    <name type="scientific">Streptomyces poriferorum</name>
    <dbReference type="NCBI Taxonomy" id="2798799"/>
    <lineage>
        <taxon>Bacteria</taxon>
        <taxon>Bacillati</taxon>
        <taxon>Actinomycetota</taxon>
        <taxon>Actinomycetes</taxon>
        <taxon>Kitasatosporales</taxon>
        <taxon>Streptomycetaceae</taxon>
        <taxon>Streptomyces</taxon>
    </lineage>
</organism>
<dbReference type="Gene3D" id="3.30.360.10">
    <property type="entry name" value="Dihydrodipicolinate Reductase, domain 2"/>
    <property type="match status" value="1"/>
</dbReference>
<dbReference type="Pfam" id="PF22725">
    <property type="entry name" value="GFO_IDH_MocA_C3"/>
    <property type="match status" value="1"/>
</dbReference>
<dbReference type="Proteomes" id="UP001235744">
    <property type="component" value="Chromosome"/>
</dbReference>
<dbReference type="InterPro" id="IPR055170">
    <property type="entry name" value="GFO_IDH_MocA-like_dom"/>
</dbReference>
<proteinExistence type="predicted"/>
<keyword evidence="1" id="KW-0560">Oxidoreductase</keyword>
<dbReference type="PANTHER" id="PTHR43818">
    <property type="entry name" value="BCDNA.GH03377"/>
    <property type="match status" value="1"/>
</dbReference>
<evidence type="ECO:0000256" key="1">
    <source>
        <dbReference type="ARBA" id="ARBA00023002"/>
    </source>
</evidence>
<dbReference type="PANTHER" id="PTHR43818:SF11">
    <property type="entry name" value="BCDNA.GH03377"/>
    <property type="match status" value="1"/>
</dbReference>
<sequence length="336" mass="35818">MMRAAVIGAGFGEQHLAWLRNCPEAECGLLVYGQNREKAEKIATEYGVPRVSDDVRDAFDDAYDLTVIAAPVDLHAEIAEEALGRGKWVVCEKPLTLTVESAESVVRAAEAAGVPHMTMFQWRFHPAFGTLRDMITDGRLGRVVHMDLQFHHDFLAGPSTAFSWRHTKSRAAAGAFADQGVHLFDLLNWTTGQEYAILGAASSIVWPIRTTREGSPVPGRTEDVGSVLAQSPGGTIATISVLRVTGGHRRLRVTASGTDAVVSVEVCPDTSEGRLDSSVAGESATWPAGSLENPYPAFLASNTGGTDARIPDFSAGLAAQRLLESAAAHSPAVLSE</sequence>
<evidence type="ECO:0000259" key="2">
    <source>
        <dbReference type="Pfam" id="PF01408"/>
    </source>
</evidence>
<dbReference type="RefSeq" id="WP_306072710.1">
    <property type="nucleotide sequence ID" value="NZ_CP120988.1"/>
</dbReference>
<dbReference type="SUPFAM" id="SSF55347">
    <property type="entry name" value="Glyceraldehyde-3-phosphate dehydrogenase-like, C-terminal domain"/>
    <property type="match status" value="1"/>
</dbReference>
<keyword evidence="5" id="KW-1185">Reference proteome</keyword>
<dbReference type="SUPFAM" id="SSF51735">
    <property type="entry name" value="NAD(P)-binding Rossmann-fold domains"/>
    <property type="match status" value="1"/>
</dbReference>
<evidence type="ECO:0000313" key="4">
    <source>
        <dbReference type="EMBL" id="WLQ54112.1"/>
    </source>
</evidence>